<sequence length="485" mass="50436">MADIDEWNEADDALVRRAMATLRRDVEAAPMPDVRFVKARGRALRRRRFLTVGAAAAAAVIVASGVGYAVWGPTADQSPVVPATRSTSSSSSASPSPTTTGSLGQASPLPLLTEWSDTLGLPNGSRLTDQDPKSDDFRTFDCLTSVPNGLTQRQQITLDNGKFEGGQALFELGSGTDPSTVADQLVTDIEGCQQGPDYKATKQSESNGVTTLSFTAGDAGSGWWAVVTGPRAVTLISFTASIESDAEYTQQQVAALGAIARQRLERYGAGASGTGTSAPSSSTDATSAGPKAVNEKMPVSGPDPVPSSNLFVAASQWRDPLFYSGAKPSAASADPLASLAIVDCETDDQQAGIAGRVGVVAVQAGPDDYLIGKQRVRLFDDADADQLADADVTRVGELVMKGCTKGGNKVTAEAGPKPGTYLLTTKVTTEASGTTYQYVGVTRMRTPGAVSVITFHGTGDGQGFQGTKAQGFAQLDRLLALARQK</sequence>
<evidence type="ECO:0000313" key="3">
    <source>
        <dbReference type="EMBL" id="NNM46554.1"/>
    </source>
</evidence>
<name>A0A849HJ11_9MICO</name>
<dbReference type="Proteomes" id="UP000588586">
    <property type="component" value="Unassembled WGS sequence"/>
</dbReference>
<evidence type="ECO:0000256" key="2">
    <source>
        <dbReference type="SAM" id="Phobius"/>
    </source>
</evidence>
<feature type="transmembrane region" description="Helical" evidence="2">
    <location>
        <begin position="49"/>
        <end position="71"/>
    </location>
</feature>
<evidence type="ECO:0000256" key="1">
    <source>
        <dbReference type="SAM" id="MobiDB-lite"/>
    </source>
</evidence>
<keyword evidence="4" id="KW-1185">Reference proteome</keyword>
<dbReference type="InterPro" id="IPR006311">
    <property type="entry name" value="TAT_signal"/>
</dbReference>
<feature type="compositionally biased region" description="Low complexity" evidence="1">
    <location>
        <begin position="274"/>
        <end position="289"/>
    </location>
</feature>
<feature type="region of interest" description="Disordered" evidence="1">
    <location>
        <begin position="270"/>
        <end position="298"/>
    </location>
</feature>
<proteinExistence type="predicted"/>
<dbReference type="PROSITE" id="PS51318">
    <property type="entry name" value="TAT"/>
    <property type="match status" value="1"/>
</dbReference>
<reference evidence="3 4" key="1">
    <citation type="submission" date="2020-04" db="EMBL/GenBank/DDBJ databases">
        <title>Knoellia sp. isolate from air conditioner.</title>
        <authorList>
            <person name="Chea S."/>
            <person name="Kim D.-U."/>
        </authorList>
    </citation>
    <scope>NUCLEOTIDE SEQUENCE [LARGE SCALE GENOMIC DNA]</scope>
    <source>
        <strain evidence="3 4">DB2414S</strain>
    </source>
</reference>
<gene>
    <name evidence="3" type="ORF">HJG52_11115</name>
</gene>
<keyword evidence="2" id="KW-0812">Transmembrane</keyword>
<comment type="caution">
    <text evidence="3">The sequence shown here is derived from an EMBL/GenBank/DDBJ whole genome shotgun (WGS) entry which is preliminary data.</text>
</comment>
<organism evidence="3 4">
    <name type="scientific">Knoellia koreensis</name>
    <dbReference type="NCBI Taxonomy" id="2730921"/>
    <lineage>
        <taxon>Bacteria</taxon>
        <taxon>Bacillati</taxon>
        <taxon>Actinomycetota</taxon>
        <taxon>Actinomycetes</taxon>
        <taxon>Micrococcales</taxon>
        <taxon>Intrasporangiaceae</taxon>
        <taxon>Knoellia</taxon>
    </lineage>
</organism>
<feature type="compositionally biased region" description="Low complexity" evidence="1">
    <location>
        <begin position="78"/>
        <end position="100"/>
    </location>
</feature>
<dbReference type="EMBL" id="JABEPQ010000002">
    <property type="protein sequence ID" value="NNM46554.1"/>
    <property type="molecule type" value="Genomic_DNA"/>
</dbReference>
<keyword evidence="2" id="KW-1133">Transmembrane helix</keyword>
<keyword evidence="2" id="KW-0472">Membrane</keyword>
<dbReference type="AlphaFoldDB" id="A0A849HJ11"/>
<dbReference type="RefSeq" id="WP_171243648.1">
    <property type="nucleotide sequence ID" value="NZ_JABEPQ010000002.1"/>
</dbReference>
<evidence type="ECO:0000313" key="4">
    <source>
        <dbReference type="Proteomes" id="UP000588586"/>
    </source>
</evidence>
<protein>
    <submittedName>
        <fullName evidence="3">Uncharacterized protein</fullName>
    </submittedName>
</protein>
<accession>A0A849HJ11</accession>
<feature type="region of interest" description="Disordered" evidence="1">
    <location>
        <begin position="77"/>
        <end position="108"/>
    </location>
</feature>